<sequence length="91" mass="10351">MMSTGILRYTDYLVNAAMEGDMKYRLAATLYNGKPVGKPCVNTQRNYCRRHICPSLHAEAKSILDHFGKELTYSEKLGWILSPNQRNTKVA</sequence>
<accession>A0A6C0J4I7</accession>
<reference evidence="1" key="1">
    <citation type="journal article" date="2020" name="Nature">
        <title>Giant virus diversity and host interactions through global metagenomics.</title>
        <authorList>
            <person name="Schulz F."/>
            <person name="Roux S."/>
            <person name="Paez-Espino D."/>
            <person name="Jungbluth S."/>
            <person name="Walsh D.A."/>
            <person name="Denef V.J."/>
            <person name="McMahon K.D."/>
            <person name="Konstantinidis K.T."/>
            <person name="Eloe-Fadrosh E.A."/>
            <person name="Kyrpides N.C."/>
            <person name="Woyke T."/>
        </authorList>
    </citation>
    <scope>NUCLEOTIDE SEQUENCE</scope>
    <source>
        <strain evidence="1">GVMAG-M-3300025860-12</strain>
    </source>
</reference>
<dbReference type="AlphaFoldDB" id="A0A6C0J4I7"/>
<proteinExistence type="predicted"/>
<dbReference type="EMBL" id="MN740324">
    <property type="protein sequence ID" value="QHU00223.1"/>
    <property type="molecule type" value="Genomic_DNA"/>
</dbReference>
<organism evidence="1">
    <name type="scientific">viral metagenome</name>
    <dbReference type="NCBI Taxonomy" id="1070528"/>
    <lineage>
        <taxon>unclassified sequences</taxon>
        <taxon>metagenomes</taxon>
        <taxon>organismal metagenomes</taxon>
    </lineage>
</organism>
<evidence type="ECO:0000313" key="1">
    <source>
        <dbReference type="EMBL" id="QHU00223.1"/>
    </source>
</evidence>
<name>A0A6C0J4I7_9ZZZZ</name>
<protein>
    <submittedName>
        <fullName evidence="1">Uncharacterized protein</fullName>
    </submittedName>
</protein>